<protein>
    <recommendedName>
        <fullName evidence="6">GTP cyclohydrolase 1</fullName>
        <ecNumber evidence="6">3.5.4.16</ecNumber>
    </recommendedName>
    <alternativeName>
        <fullName evidence="6">GTP cyclohydrolase I</fullName>
        <shortName evidence="6">GTP-CH-I</shortName>
    </alternativeName>
</protein>
<dbReference type="Gene3D" id="3.30.1130.10">
    <property type="match status" value="1"/>
</dbReference>
<dbReference type="GO" id="GO:0046654">
    <property type="term" value="P:tetrahydrofolate biosynthetic process"/>
    <property type="evidence" value="ECO:0007669"/>
    <property type="project" value="UniProtKB-UniRule"/>
</dbReference>
<comment type="catalytic activity">
    <reaction evidence="1 6">
        <text>GTP + H2O = 7,8-dihydroneopterin 3'-triphosphate + formate + H(+)</text>
        <dbReference type="Rhea" id="RHEA:17473"/>
        <dbReference type="ChEBI" id="CHEBI:15377"/>
        <dbReference type="ChEBI" id="CHEBI:15378"/>
        <dbReference type="ChEBI" id="CHEBI:15740"/>
        <dbReference type="ChEBI" id="CHEBI:37565"/>
        <dbReference type="ChEBI" id="CHEBI:58462"/>
        <dbReference type="EC" id="3.5.4.16"/>
    </reaction>
</comment>
<feature type="binding site" evidence="6">
    <location>
        <position position="158"/>
    </location>
    <ligand>
        <name>Zn(2+)</name>
        <dbReference type="ChEBI" id="CHEBI:29105"/>
    </ligand>
</feature>
<proteinExistence type="inferred from homology"/>
<dbReference type="GO" id="GO:0008270">
    <property type="term" value="F:zinc ion binding"/>
    <property type="evidence" value="ECO:0007669"/>
    <property type="project" value="UniProtKB-UniRule"/>
</dbReference>
<evidence type="ECO:0000256" key="6">
    <source>
        <dbReference type="HAMAP-Rule" id="MF_00223"/>
    </source>
</evidence>
<dbReference type="GO" id="GO:0003934">
    <property type="term" value="F:GTP cyclohydrolase I activity"/>
    <property type="evidence" value="ECO:0007669"/>
    <property type="project" value="UniProtKB-UniRule"/>
</dbReference>
<comment type="pathway">
    <text evidence="2 6">Cofactor biosynthesis; 7,8-dihydroneopterin triphosphate biosynthesis; 7,8-dihydroneopterin triphosphate from GTP: step 1/1.</text>
</comment>
<evidence type="ECO:0000256" key="5">
    <source>
        <dbReference type="ARBA" id="ARBA00022801"/>
    </source>
</evidence>
<sequence>MKEELTQEERGRLIAEHYKAIIELLGEDPEREGLVKSPERIARAMQFLVSGYGKSAAEKLQSALFEENYGGSERVILVKGIEFYSMCEHHMLPFFGKVHIGYIPDTKVVGLSKLARLVEVYARRLQLQERMTQEILDAFVENVPNHGAIVMVEARHLCMQMRGVQKQGAVTTTYLYTGKFKEESKRREFFEMLNAPSIQGEESRV</sequence>
<dbReference type="NCBIfam" id="NF006825">
    <property type="entry name" value="PRK09347.1-2"/>
    <property type="match status" value="1"/>
</dbReference>
<feature type="domain" description="GTP cyclohydrolase I" evidence="7">
    <location>
        <begin position="14"/>
        <end position="192"/>
    </location>
</feature>
<dbReference type="AlphaFoldDB" id="A0A9D9E2Y9"/>
<accession>A0A9D9E2Y9</accession>
<evidence type="ECO:0000256" key="2">
    <source>
        <dbReference type="ARBA" id="ARBA00005080"/>
    </source>
</evidence>
<dbReference type="Gene3D" id="1.10.286.10">
    <property type="match status" value="1"/>
</dbReference>
<dbReference type="EC" id="3.5.4.16" evidence="6"/>
<dbReference type="InterPro" id="IPR001474">
    <property type="entry name" value="GTP_CycHdrlase_I"/>
</dbReference>
<dbReference type="InterPro" id="IPR020602">
    <property type="entry name" value="GTP_CycHdrlase_I_dom"/>
</dbReference>
<keyword evidence="4 6" id="KW-0554">One-carbon metabolism</keyword>
<dbReference type="InterPro" id="IPR043134">
    <property type="entry name" value="GTP-CH-I_N"/>
</dbReference>
<feature type="binding site" evidence="6">
    <location>
        <position position="87"/>
    </location>
    <ligand>
        <name>Zn(2+)</name>
        <dbReference type="ChEBI" id="CHEBI:29105"/>
    </ligand>
</feature>
<dbReference type="FunFam" id="3.30.1130.10:FF:000001">
    <property type="entry name" value="GTP cyclohydrolase 1"/>
    <property type="match status" value="1"/>
</dbReference>
<dbReference type="PANTHER" id="PTHR11109:SF7">
    <property type="entry name" value="GTP CYCLOHYDROLASE 1"/>
    <property type="match status" value="1"/>
</dbReference>
<comment type="subunit">
    <text evidence="6">Homopolymer.</text>
</comment>
<comment type="caution">
    <text evidence="8">The sequence shown here is derived from an EMBL/GenBank/DDBJ whole genome shotgun (WGS) entry which is preliminary data.</text>
</comment>
<evidence type="ECO:0000256" key="4">
    <source>
        <dbReference type="ARBA" id="ARBA00022563"/>
    </source>
</evidence>
<dbReference type="EMBL" id="JADIMW010000074">
    <property type="protein sequence ID" value="MBO8438617.1"/>
    <property type="molecule type" value="Genomic_DNA"/>
</dbReference>
<evidence type="ECO:0000256" key="1">
    <source>
        <dbReference type="ARBA" id="ARBA00001052"/>
    </source>
</evidence>
<dbReference type="NCBIfam" id="TIGR00063">
    <property type="entry name" value="folE"/>
    <property type="match status" value="1"/>
</dbReference>
<dbReference type="PROSITE" id="PS00860">
    <property type="entry name" value="GTP_CYCLOHYDROL_1_2"/>
    <property type="match status" value="1"/>
</dbReference>
<dbReference type="PANTHER" id="PTHR11109">
    <property type="entry name" value="GTP CYCLOHYDROLASE I"/>
    <property type="match status" value="1"/>
</dbReference>
<evidence type="ECO:0000313" key="9">
    <source>
        <dbReference type="Proteomes" id="UP000823636"/>
    </source>
</evidence>
<dbReference type="Pfam" id="PF01227">
    <property type="entry name" value="GTP_cyclohydroI"/>
    <property type="match status" value="1"/>
</dbReference>
<feature type="binding site" evidence="6">
    <location>
        <position position="90"/>
    </location>
    <ligand>
        <name>Zn(2+)</name>
        <dbReference type="ChEBI" id="CHEBI:29105"/>
    </ligand>
</feature>
<dbReference type="Proteomes" id="UP000823636">
    <property type="component" value="Unassembled WGS sequence"/>
</dbReference>
<keyword evidence="6" id="KW-0342">GTP-binding</keyword>
<keyword evidence="6" id="KW-0547">Nucleotide-binding</keyword>
<keyword evidence="6" id="KW-0862">Zinc</keyword>
<dbReference type="GO" id="GO:0006730">
    <property type="term" value="P:one-carbon metabolic process"/>
    <property type="evidence" value="ECO:0007669"/>
    <property type="project" value="UniProtKB-UniRule"/>
</dbReference>
<dbReference type="InterPro" id="IPR043133">
    <property type="entry name" value="GTP-CH-I_C/QueF"/>
</dbReference>
<evidence type="ECO:0000259" key="7">
    <source>
        <dbReference type="Pfam" id="PF01227"/>
    </source>
</evidence>
<dbReference type="NCBIfam" id="NF006826">
    <property type="entry name" value="PRK09347.1-3"/>
    <property type="match status" value="1"/>
</dbReference>
<name>A0A9D9E2Y9_9BACT</name>
<comment type="similarity">
    <text evidence="3 6">Belongs to the GTP cyclohydrolase I family.</text>
</comment>
<gene>
    <name evidence="6 8" type="primary">folE</name>
    <name evidence="8" type="ORF">IAC54_06950</name>
</gene>
<organism evidence="8 9">
    <name type="scientific">Candidatus Caccoplasma merdipullorum</name>
    <dbReference type="NCBI Taxonomy" id="2840718"/>
    <lineage>
        <taxon>Bacteria</taxon>
        <taxon>Pseudomonadati</taxon>
        <taxon>Bacteroidota</taxon>
        <taxon>Bacteroidia</taxon>
        <taxon>Bacteroidales</taxon>
        <taxon>Bacteroidaceae</taxon>
        <taxon>Bacteroidaceae incertae sedis</taxon>
        <taxon>Candidatus Caccoplasma</taxon>
    </lineage>
</organism>
<dbReference type="GO" id="GO:0005737">
    <property type="term" value="C:cytoplasm"/>
    <property type="evidence" value="ECO:0007669"/>
    <property type="project" value="TreeGrafter"/>
</dbReference>
<evidence type="ECO:0000256" key="3">
    <source>
        <dbReference type="ARBA" id="ARBA00008085"/>
    </source>
</evidence>
<dbReference type="GO" id="GO:0006729">
    <property type="term" value="P:tetrahydrobiopterin biosynthetic process"/>
    <property type="evidence" value="ECO:0007669"/>
    <property type="project" value="TreeGrafter"/>
</dbReference>
<keyword evidence="5 6" id="KW-0378">Hydrolase</keyword>
<dbReference type="SUPFAM" id="SSF55620">
    <property type="entry name" value="Tetrahydrobiopterin biosynthesis enzymes-like"/>
    <property type="match status" value="1"/>
</dbReference>
<dbReference type="GO" id="GO:0005525">
    <property type="term" value="F:GTP binding"/>
    <property type="evidence" value="ECO:0007669"/>
    <property type="project" value="UniProtKB-KW"/>
</dbReference>
<reference evidence="8" key="1">
    <citation type="submission" date="2020-10" db="EMBL/GenBank/DDBJ databases">
        <authorList>
            <person name="Gilroy R."/>
        </authorList>
    </citation>
    <scope>NUCLEOTIDE SEQUENCE</scope>
    <source>
        <strain evidence="8">G3-4614</strain>
    </source>
</reference>
<dbReference type="InterPro" id="IPR018234">
    <property type="entry name" value="GTP_CycHdrlase_I_CS"/>
</dbReference>
<reference evidence="8" key="2">
    <citation type="journal article" date="2021" name="PeerJ">
        <title>Extensive microbial diversity within the chicken gut microbiome revealed by metagenomics and culture.</title>
        <authorList>
            <person name="Gilroy R."/>
            <person name="Ravi A."/>
            <person name="Getino M."/>
            <person name="Pursley I."/>
            <person name="Horton D.L."/>
            <person name="Alikhan N.F."/>
            <person name="Baker D."/>
            <person name="Gharbi K."/>
            <person name="Hall N."/>
            <person name="Watson M."/>
            <person name="Adriaenssens E.M."/>
            <person name="Foster-Nyarko E."/>
            <person name="Jarju S."/>
            <person name="Secka A."/>
            <person name="Antonio M."/>
            <person name="Oren A."/>
            <person name="Chaudhuri R.R."/>
            <person name="La Ragione R."/>
            <person name="Hildebrand F."/>
            <person name="Pallen M.J."/>
        </authorList>
    </citation>
    <scope>NUCLEOTIDE SEQUENCE</scope>
    <source>
        <strain evidence="8">G3-4614</strain>
    </source>
</reference>
<evidence type="ECO:0000313" key="8">
    <source>
        <dbReference type="EMBL" id="MBO8438617.1"/>
    </source>
</evidence>
<keyword evidence="6" id="KW-0479">Metal-binding</keyword>
<dbReference type="HAMAP" id="MF_00223">
    <property type="entry name" value="FolE"/>
    <property type="match status" value="1"/>
</dbReference>